<dbReference type="Proteomes" id="UP000028981">
    <property type="component" value="Unassembled WGS sequence"/>
</dbReference>
<dbReference type="Gene3D" id="1.10.287.910">
    <property type="entry name" value="bacterial mercury transporter, merf"/>
    <property type="match status" value="1"/>
</dbReference>
<name>A0A087M136_9HYPH</name>
<evidence type="ECO:0000313" key="2">
    <source>
        <dbReference type="EMBL" id="KFL30589.1"/>
    </source>
</evidence>
<evidence type="ECO:0000256" key="1">
    <source>
        <dbReference type="SAM" id="Phobius"/>
    </source>
</evidence>
<keyword evidence="1" id="KW-1133">Transmembrane helix</keyword>
<dbReference type="RefSeq" id="WP_003501076.1">
    <property type="nucleotide sequence ID" value="NZ_JQGC01000012.1"/>
</dbReference>
<gene>
    <name evidence="2" type="ORF">JP75_13960</name>
</gene>
<reference evidence="2 3" key="1">
    <citation type="submission" date="2014-08" db="EMBL/GenBank/DDBJ databases">
        <authorList>
            <person name="Hassan Y.I."/>
            <person name="Lepp D."/>
            <person name="Zhou T."/>
        </authorList>
    </citation>
    <scope>NUCLEOTIDE SEQUENCE [LARGE SCALE GENOMIC DNA]</scope>
    <source>
        <strain evidence="2 3">IFO13584</strain>
    </source>
</reference>
<keyword evidence="1" id="KW-0472">Membrane</keyword>
<dbReference type="AlphaFoldDB" id="A0A087M136"/>
<accession>A0A087M136</accession>
<organism evidence="2 3">
    <name type="scientific">Devosia riboflavina</name>
    <dbReference type="NCBI Taxonomy" id="46914"/>
    <lineage>
        <taxon>Bacteria</taxon>
        <taxon>Pseudomonadati</taxon>
        <taxon>Pseudomonadota</taxon>
        <taxon>Alphaproteobacteria</taxon>
        <taxon>Hyphomicrobiales</taxon>
        <taxon>Devosiaceae</taxon>
        <taxon>Devosia</taxon>
    </lineage>
</organism>
<feature type="transmembrane region" description="Helical" evidence="1">
    <location>
        <begin position="12"/>
        <end position="34"/>
    </location>
</feature>
<keyword evidence="3" id="KW-1185">Reference proteome</keyword>
<protein>
    <recommendedName>
        <fullName evidence="4">Mercury transport protein</fullName>
    </recommendedName>
</protein>
<dbReference type="STRING" id="46914.JP75_13960"/>
<evidence type="ECO:0008006" key="4">
    <source>
        <dbReference type="Google" id="ProtNLM"/>
    </source>
</evidence>
<feature type="transmembrane region" description="Helical" evidence="1">
    <location>
        <begin position="40"/>
        <end position="61"/>
    </location>
</feature>
<evidence type="ECO:0000313" key="3">
    <source>
        <dbReference type="Proteomes" id="UP000028981"/>
    </source>
</evidence>
<keyword evidence="1" id="KW-0812">Transmembrane</keyword>
<sequence length="85" mass="8743">MTDGKFIGLGGVGFLAVICCAAPFLLVAAGSFGFSAWFAAAGYVLIPIALAAIGASALYLYRRRRSASSADANCCSMNNKTTKVN</sequence>
<comment type="caution">
    <text evidence="2">The sequence shown here is derived from an EMBL/GenBank/DDBJ whole genome shotgun (WGS) entry which is preliminary data.</text>
</comment>
<dbReference type="EMBL" id="JQGC01000012">
    <property type="protein sequence ID" value="KFL30589.1"/>
    <property type="molecule type" value="Genomic_DNA"/>
</dbReference>
<proteinExistence type="predicted"/>